<dbReference type="Proteomes" id="UP000266260">
    <property type="component" value="Unassembled WGS sequence"/>
</dbReference>
<sequence>MRHIVVRPESCTGCRLCQLTCSAQNFKLNTHKAARIGIVPRFPEGYFEIHLCNQCGACQSVCPVEAISVDANGAYVIDESTCIDCGACVDGCPQQAIFRSPASPHPYMCNLCGACVANCAAQALRWGEDQ</sequence>
<evidence type="ECO:0000256" key="2">
    <source>
        <dbReference type="ARBA" id="ARBA00023004"/>
    </source>
</evidence>
<evidence type="ECO:0000313" key="7">
    <source>
        <dbReference type="Proteomes" id="UP000266260"/>
    </source>
</evidence>
<keyword evidence="3" id="KW-0411">Iron-sulfur</keyword>
<evidence type="ECO:0000259" key="4">
    <source>
        <dbReference type="PROSITE" id="PS51379"/>
    </source>
</evidence>
<keyword evidence="7" id="KW-1185">Reference proteome</keyword>
<gene>
    <name evidence="6" type="ORF">SMC5_03810</name>
    <name evidence="5" type="ORF">SMC6_03420</name>
</gene>
<evidence type="ECO:0000313" key="6">
    <source>
        <dbReference type="EMBL" id="RIE12047.1"/>
    </source>
</evidence>
<dbReference type="PANTHER" id="PTHR43122:SF1">
    <property type="entry name" value="IRON-SULFUR-BINDING PROTEIN"/>
    <property type="match status" value="1"/>
</dbReference>
<dbReference type="Pfam" id="PF12800">
    <property type="entry name" value="Fer4_4"/>
    <property type="match status" value="2"/>
</dbReference>
<protein>
    <submittedName>
        <fullName evidence="5">4Fe-4S dicluster domain-containing protein</fullName>
    </submittedName>
</protein>
<dbReference type="RefSeq" id="WP_119119664.1">
    <property type="nucleotide sequence ID" value="NZ_QXIT01000063.1"/>
</dbReference>
<keyword evidence="2" id="KW-0408">Iron</keyword>
<dbReference type="PROSITE" id="PS51379">
    <property type="entry name" value="4FE4S_FER_2"/>
    <property type="match status" value="4"/>
</dbReference>
<feature type="domain" description="4Fe-4S ferredoxin-type" evidence="4">
    <location>
        <begin position="2"/>
        <end position="31"/>
    </location>
</feature>
<dbReference type="SUPFAM" id="SSF54862">
    <property type="entry name" value="4Fe-4S ferredoxins"/>
    <property type="match status" value="1"/>
</dbReference>
<dbReference type="InterPro" id="IPR017896">
    <property type="entry name" value="4Fe4S_Fe-S-bd"/>
</dbReference>
<dbReference type="Gene3D" id="3.30.70.20">
    <property type="match status" value="2"/>
</dbReference>
<reference evidence="7 8" key="1">
    <citation type="submission" date="2018-09" db="EMBL/GenBank/DDBJ databases">
        <title>Discovery and Ecogenomic Context for Candidatus Cryosericales, a Global Caldiserica Order Active in Thawing Permafrost.</title>
        <authorList>
            <person name="Martinez M.A."/>
            <person name="Woodcroft B.J."/>
            <person name="Ignacio Espinoza J.C."/>
            <person name="Zayed A."/>
            <person name="Singleton C.M."/>
            <person name="Boyd J."/>
            <person name="Li Y.-F."/>
            <person name="Purvine S."/>
            <person name="Maughan H."/>
            <person name="Hodgkins S.B."/>
            <person name="Anderson D."/>
            <person name="Sederholm M."/>
            <person name="Temperton B."/>
            <person name="Saleska S.R."/>
            <person name="Tyson G.W."/>
            <person name="Rich V.I."/>
        </authorList>
    </citation>
    <scope>NUCLEOTIDE SEQUENCE [LARGE SCALE GENOMIC DNA]</scope>
    <source>
        <strain evidence="6 8">SMC5</strain>
        <strain evidence="5 7">SMC6</strain>
    </source>
</reference>
<dbReference type="OrthoDB" id="1723058at2"/>
<dbReference type="GO" id="GO:0046872">
    <property type="term" value="F:metal ion binding"/>
    <property type="evidence" value="ECO:0007669"/>
    <property type="project" value="UniProtKB-KW"/>
</dbReference>
<dbReference type="GO" id="GO:0051536">
    <property type="term" value="F:iron-sulfur cluster binding"/>
    <property type="evidence" value="ECO:0007669"/>
    <property type="project" value="UniProtKB-KW"/>
</dbReference>
<organism evidence="5 7">
    <name type="scientific">Candidatus Cryosericum odellii</name>
    <dbReference type="NCBI Taxonomy" id="2290917"/>
    <lineage>
        <taxon>Bacteria</taxon>
        <taxon>Pseudomonadati</taxon>
        <taxon>Caldisericota/Cryosericota group</taxon>
        <taxon>Candidatus Cryosericota</taxon>
        <taxon>Candidatus Cryosericia</taxon>
        <taxon>Candidatus Cryosericales</taxon>
        <taxon>Candidatus Cryosericaceae</taxon>
        <taxon>Candidatus Cryosericum</taxon>
    </lineage>
</organism>
<dbReference type="Pfam" id="PF13187">
    <property type="entry name" value="Fer4_9"/>
    <property type="match status" value="1"/>
</dbReference>
<proteinExistence type="predicted"/>
<name>A0A398D002_9BACT</name>
<evidence type="ECO:0000256" key="1">
    <source>
        <dbReference type="ARBA" id="ARBA00022723"/>
    </source>
</evidence>
<dbReference type="PROSITE" id="PS00198">
    <property type="entry name" value="4FE4S_FER_1"/>
    <property type="match status" value="2"/>
</dbReference>
<dbReference type="EMBL" id="QXIU01000095">
    <property type="protein sequence ID" value="RIE12047.1"/>
    <property type="molecule type" value="Genomic_DNA"/>
</dbReference>
<feature type="domain" description="4Fe-4S ferredoxin-type" evidence="4">
    <location>
        <begin position="105"/>
        <end position="129"/>
    </location>
</feature>
<evidence type="ECO:0000256" key="3">
    <source>
        <dbReference type="ARBA" id="ARBA00023014"/>
    </source>
</evidence>
<keyword evidence="1" id="KW-0479">Metal-binding</keyword>
<evidence type="ECO:0000313" key="5">
    <source>
        <dbReference type="EMBL" id="RIE08906.1"/>
    </source>
</evidence>
<dbReference type="InterPro" id="IPR017900">
    <property type="entry name" value="4Fe4S_Fe_S_CS"/>
</dbReference>
<comment type="caution">
    <text evidence="5">The sequence shown here is derived from an EMBL/GenBank/DDBJ whole genome shotgun (WGS) entry which is preliminary data.</text>
</comment>
<dbReference type="EMBL" id="QXIT01000063">
    <property type="protein sequence ID" value="RIE08906.1"/>
    <property type="molecule type" value="Genomic_DNA"/>
</dbReference>
<accession>A0A398D002</accession>
<dbReference type="Proteomes" id="UP000266489">
    <property type="component" value="Unassembled WGS sequence"/>
</dbReference>
<dbReference type="AlphaFoldDB" id="A0A398D002"/>
<feature type="domain" description="4Fe-4S ferredoxin-type" evidence="4">
    <location>
        <begin position="73"/>
        <end position="102"/>
    </location>
</feature>
<evidence type="ECO:0000313" key="8">
    <source>
        <dbReference type="Proteomes" id="UP000266489"/>
    </source>
</evidence>
<feature type="domain" description="4Fe-4S ferredoxin-type" evidence="4">
    <location>
        <begin position="43"/>
        <end position="72"/>
    </location>
</feature>
<dbReference type="PANTHER" id="PTHR43122">
    <property type="entry name" value="FERREDOXIN SUBUNIT OF PYRUVATE:FLAVODOXIN OXIDOREDUCTASE-RELATED"/>
    <property type="match status" value="1"/>
</dbReference>
<accession>A0A398DIK9</accession>